<feature type="domain" description="GRIP" evidence="5">
    <location>
        <begin position="1983"/>
        <end position="2032"/>
    </location>
</feature>
<keyword evidence="7" id="KW-0675">Receptor</keyword>
<dbReference type="RefSeq" id="XP_065660825.1">
    <property type="nucleotide sequence ID" value="XM_065804753.1"/>
</dbReference>
<feature type="coiled-coil region" evidence="4">
    <location>
        <begin position="1547"/>
        <end position="1581"/>
    </location>
</feature>
<reference evidence="7" key="1">
    <citation type="submission" date="2025-08" db="UniProtKB">
        <authorList>
            <consortium name="RefSeq"/>
        </authorList>
    </citation>
    <scope>IDENTIFICATION</scope>
</reference>
<proteinExistence type="predicted"/>
<dbReference type="Pfam" id="PF10375">
    <property type="entry name" value="GRAB"/>
    <property type="match status" value="1"/>
</dbReference>
<sequence length="2148" mass="252154">MSWLNISGSLSSISNNISTFTREVLTEATADMYKDSDTEDDVEESNSEHMLSGVEVLANDTVDLMTNELDHLKLEISSKDEQIRFLEQENNKLQINFEKHVTKLRQHIHDKDEEVEILSEKLKNLEADFVGKIEDLTFERDSLNAKLDAKDNDWSNNWSNEGTNDEELENLKLENESYSNELMMKEIVLNSIETRMREISKRDIDAADFSVWLDEYLQSNKESIILKWLNSTLNDENLYFELSTLEKTEQWLSHCLEAKNKYDATISDLEKKNFDLQSTIDKIANTVTDHFGLSFNTKDHAGNSQNDFTIQGFEEWIKSLKIYQQKMNEKETFLNQIQAEIREFDVEDESFNIEDFSKWIEKVQVRIDDLEVELLNVQDIKEKNEKQRCIERAKLEELFIEKQNEIALLKVELYNKSNFVESSYNETEIKDDLNALHEQLNEVHARCDAFKNELTCCRVENDKLLENEKENKLLIEDLKHTNITLEARVNELLNEIEKYHSENLTFKNINGGLQVQVDELMSKCALLTQKPVDENPARVDYCIRCDQNETAAKIADEKFSKLKIRYAKLIRQKEKLEKDYSHMTNNSQELIDLRKKLEDQYLYLTQIHNLLNDNEINYDLVENVLKMDMNDDNKLFAEIIRKFLAALLLLHKKCNDFNSFAENNLLRTKNEELITEENSLQDLSTPLEQSSDWQSNFNVQININNDVIENKIESTGYVAELEGKVEVLQKINDLNDLELNKKINSEQKSHSYEQEILNTSLESQFYQQKCIQLEREVLELRIKINSLVKEDEMQLALHQYGINSKIQCELSEDVLQEKVHQLSLMLTEKSEECHTLKSKLLFLENETSDMDLIKEECKQLKAMLLCKENRTSIDDTLLLLQDECQQLKHLLAINDAEKRKLLQLNLEKENEISDMQLLREECAQLKKMLVNSCESSQTNCELDNLKMILQDKDLEIQRQSSIIIDLQNMSSNMEFVQEECKQLKKMLLDSSIKHTGDFQNNSLINEESNSFMLQVQELEEFLREKEDEILEKNSELQNQYKLIENLKDSVSNMELIQQENKSLKKMLSDKEELFAELQNDIDGANLMLQLKNDDIRQREKQFKDGEVLLNKTIYSLQSKEQEYELLKQELNESILQNENIQLLQTEYKDVFDKLNVTNNELNETRRKLSDVEVDLQQMKDYKEQCFELSENLKIKNEELQHIKVQLSEAVISERETVTHFQNEVVELKKMILDKEMQLTNLKEVLLTKNEKLESIHKKYDEASSLINDLTIKNESKEEVILQLKTDFSNFNKEYLEKIKNLETSEKKLQEEYSFLKAKLTEQDLVEKNAIISEYKSNNISNDDKFCSKCAELNLQLTNIHRAVIELKFMQPEDIEIIENIRHLEKSSDSTDEDTEKGNIYSEIISHFQYALAVHEKNVNTINKLLSKLKDFDDFEKLKLSYELKYTDMTRQTLEFKELESIYENAFIEKESLSKNYKNKCIEYNKLEELYNLKSVECKDLETKIATQYSELQVLQNQYEEKCTECMLFNEKLDTQKKEYLFEKDCIEKTLRESLDNSSKEIDILKNEVSKLSQKNETLFDTTHNEISLLQTQHIEKLSEMENLFKHEMESVLNKHYLEKEDIVRNYQQQVQSLHLLVQNAHECSDCINLKKELAQITDIIDEKNCECEKLKFDILKLEEKLTELEQKNNNMQGFNKIEFDNIKKELGIKDEKIKQLTLALEDNEARIEIRNKERIILEDFALQKAELENEKKLWIIEKQQLTKQIQELEVLMKHKEVRHKENEVKITRELERLRNHLIMTEDNHTKDILELHEKEAALQKELEEAKDALKKKNIILSDSSKQFQEHVFSIEEQLHHVSSQRDLNLLDLSKYKQQSEHDKAAIFNLQRALEQLEKEKREQYDNLVSLTKRKQDELELRIKNLLEEQQISKRKIEDASLAVQGISKLNIELNHKEQELVNKQNKINELTQALEQRNSQYKSIQVASDGKIDKFLIANLLLRYFQSPNDKRSDILQVVGGLLGWTHHDIKQIGDGSAPNKSWIPTVWGFSTPKKPSIPKNQFNNMDQSFSELFVKFLETETDDKPKMNAASLLNGNLVGPNVVMLSPTPDILTFHNNHNETSQQTRIPAPGQEIPRVHTHHAQNALKTILS</sequence>
<feature type="coiled-coil region" evidence="4">
    <location>
        <begin position="1808"/>
        <end position="1835"/>
    </location>
</feature>
<dbReference type="PROSITE" id="PS50913">
    <property type="entry name" value="GRIP"/>
    <property type="match status" value="1"/>
</dbReference>
<feature type="coiled-coil region" evidence="4">
    <location>
        <begin position="1660"/>
        <end position="1697"/>
    </location>
</feature>
<protein>
    <submittedName>
        <fullName evidence="7">Thyroid receptor-interacting protein 11 isoform X2</fullName>
    </submittedName>
</protein>
<name>A0ABM4CGH8_HYDVU</name>
<keyword evidence="3 4" id="KW-0175">Coiled coil</keyword>
<feature type="coiled-coil region" evidence="4">
    <location>
        <begin position="901"/>
        <end position="928"/>
    </location>
</feature>
<feature type="coiled-coil region" evidence="4">
    <location>
        <begin position="763"/>
        <end position="790"/>
    </location>
</feature>
<feature type="coiled-coil region" evidence="4">
    <location>
        <begin position="1015"/>
        <end position="1080"/>
    </location>
</feature>
<dbReference type="PANTHER" id="PTHR18921">
    <property type="entry name" value="MYOSIN HEAVY CHAIN - RELATED"/>
    <property type="match status" value="1"/>
</dbReference>
<dbReference type="GeneID" id="101236368"/>
<evidence type="ECO:0000256" key="4">
    <source>
        <dbReference type="SAM" id="Coils"/>
    </source>
</evidence>
<feature type="coiled-coil region" evidence="4">
    <location>
        <begin position="1875"/>
        <end position="1976"/>
    </location>
</feature>
<accession>A0ABM4CGH8</accession>
<comment type="subcellular location">
    <subcellularLocation>
        <location evidence="1">Golgi apparatus</location>
    </subcellularLocation>
</comment>
<evidence type="ECO:0000256" key="1">
    <source>
        <dbReference type="ARBA" id="ARBA00004555"/>
    </source>
</evidence>
<evidence type="ECO:0000313" key="7">
    <source>
        <dbReference type="RefSeq" id="XP_065660825.1"/>
    </source>
</evidence>
<feature type="coiled-coil region" evidence="4">
    <location>
        <begin position="62"/>
        <end position="188"/>
    </location>
</feature>
<dbReference type="InterPro" id="IPR000237">
    <property type="entry name" value="GRIP_dom"/>
</dbReference>
<gene>
    <name evidence="7" type="primary">LOC101236368</name>
</gene>
<feature type="coiled-coil region" evidence="4">
    <location>
        <begin position="1469"/>
        <end position="1517"/>
    </location>
</feature>
<feature type="coiled-coil region" evidence="4">
    <location>
        <begin position="559"/>
        <end position="600"/>
    </location>
</feature>
<feature type="coiled-coil region" evidence="4">
    <location>
        <begin position="320"/>
        <end position="502"/>
    </location>
</feature>
<evidence type="ECO:0000259" key="5">
    <source>
        <dbReference type="PROSITE" id="PS50913"/>
    </source>
</evidence>
<feature type="coiled-coil region" evidence="4">
    <location>
        <begin position="1291"/>
        <end position="1318"/>
    </location>
</feature>
<keyword evidence="6" id="KW-1185">Reference proteome</keyword>
<evidence type="ECO:0000256" key="2">
    <source>
        <dbReference type="ARBA" id="ARBA00023034"/>
    </source>
</evidence>
<organism evidence="6 7">
    <name type="scientific">Hydra vulgaris</name>
    <name type="common">Hydra</name>
    <name type="synonym">Hydra attenuata</name>
    <dbReference type="NCBI Taxonomy" id="6087"/>
    <lineage>
        <taxon>Eukaryota</taxon>
        <taxon>Metazoa</taxon>
        <taxon>Cnidaria</taxon>
        <taxon>Hydrozoa</taxon>
        <taxon>Hydroidolina</taxon>
        <taxon>Anthoathecata</taxon>
        <taxon>Aplanulata</taxon>
        <taxon>Hydridae</taxon>
        <taxon>Hydra</taxon>
    </lineage>
</organism>
<dbReference type="Proteomes" id="UP001652625">
    <property type="component" value="Chromosome 09"/>
</dbReference>
<feature type="coiled-coil region" evidence="4">
    <location>
        <begin position="1730"/>
        <end position="1778"/>
    </location>
</feature>
<dbReference type="InterPro" id="IPR019459">
    <property type="entry name" value="GRAB"/>
</dbReference>
<feature type="coiled-coil region" evidence="4">
    <location>
        <begin position="1116"/>
        <end position="1209"/>
    </location>
</feature>
<evidence type="ECO:0000313" key="6">
    <source>
        <dbReference type="Proteomes" id="UP001652625"/>
    </source>
</evidence>
<keyword evidence="2" id="KW-0333">Golgi apparatus</keyword>
<evidence type="ECO:0000256" key="3">
    <source>
        <dbReference type="ARBA" id="ARBA00023054"/>
    </source>
</evidence>
<dbReference type="PANTHER" id="PTHR18921:SF2">
    <property type="entry name" value="THYROID RECEPTOR-INTERACTING PROTEIN 11"/>
    <property type="match status" value="1"/>
</dbReference>
<feature type="coiled-coil region" evidence="4">
    <location>
        <begin position="826"/>
        <end position="870"/>
    </location>
</feature>